<accession>C1F1Q8</accession>
<dbReference type="STRING" id="240015.ACP_0666"/>
<sequence length="88" mass="9859">MSKAKRAILAVEEVVGKRIRRLCLEEPYPQARDGYLTIEFEDGTSLLIEVGCRSCFGITHLSRDTHGELAPAKMPMRGTIRSLARGKR</sequence>
<dbReference type="InParanoid" id="C1F1Q8"/>
<keyword evidence="2" id="KW-1185">Reference proteome</keyword>
<name>C1F1Q8_ACIC5</name>
<evidence type="ECO:0000313" key="2">
    <source>
        <dbReference type="Proteomes" id="UP000002207"/>
    </source>
</evidence>
<evidence type="ECO:0000313" key="1">
    <source>
        <dbReference type="EMBL" id="ACO31366.1"/>
    </source>
</evidence>
<gene>
    <name evidence="1" type="ordered locus">ACP_0666</name>
</gene>
<dbReference type="OrthoDB" id="122362at2"/>
<dbReference type="KEGG" id="aca:ACP_0666"/>
<proteinExistence type="predicted"/>
<dbReference type="EMBL" id="CP001472">
    <property type="protein sequence ID" value="ACO31366.1"/>
    <property type="molecule type" value="Genomic_DNA"/>
</dbReference>
<protein>
    <submittedName>
        <fullName evidence="1">Uncharacterized protein</fullName>
    </submittedName>
</protein>
<dbReference type="HOGENOM" id="CLU_2462032_0_0_0"/>
<dbReference type="RefSeq" id="WP_015895842.1">
    <property type="nucleotide sequence ID" value="NC_012483.1"/>
</dbReference>
<organism evidence="1 2">
    <name type="scientific">Acidobacterium capsulatum (strain ATCC 51196 / DSM 11244 / BCRC 80197 / JCM 7670 / NBRC 15755 / NCIMB 13165 / 161)</name>
    <dbReference type="NCBI Taxonomy" id="240015"/>
    <lineage>
        <taxon>Bacteria</taxon>
        <taxon>Pseudomonadati</taxon>
        <taxon>Acidobacteriota</taxon>
        <taxon>Terriglobia</taxon>
        <taxon>Terriglobales</taxon>
        <taxon>Acidobacteriaceae</taxon>
        <taxon>Acidobacterium</taxon>
    </lineage>
</organism>
<reference evidence="1 2" key="1">
    <citation type="journal article" date="2009" name="Appl. Environ. Microbiol.">
        <title>Three genomes from the phylum Acidobacteria provide insight into the lifestyles of these microorganisms in soils.</title>
        <authorList>
            <person name="Ward N.L."/>
            <person name="Challacombe J.F."/>
            <person name="Janssen P.H."/>
            <person name="Henrissat B."/>
            <person name="Coutinho P.M."/>
            <person name="Wu M."/>
            <person name="Xie G."/>
            <person name="Haft D.H."/>
            <person name="Sait M."/>
            <person name="Badger J."/>
            <person name="Barabote R.D."/>
            <person name="Bradley B."/>
            <person name="Brettin T.S."/>
            <person name="Brinkac L.M."/>
            <person name="Bruce D."/>
            <person name="Creasy T."/>
            <person name="Daugherty S.C."/>
            <person name="Davidsen T.M."/>
            <person name="DeBoy R.T."/>
            <person name="Detter J.C."/>
            <person name="Dodson R.J."/>
            <person name="Durkin A.S."/>
            <person name="Ganapathy A."/>
            <person name="Gwinn-Giglio M."/>
            <person name="Han C.S."/>
            <person name="Khouri H."/>
            <person name="Kiss H."/>
            <person name="Kothari S.P."/>
            <person name="Madupu R."/>
            <person name="Nelson K.E."/>
            <person name="Nelson W.C."/>
            <person name="Paulsen I."/>
            <person name="Penn K."/>
            <person name="Ren Q."/>
            <person name="Rosovitz M.J."/>
            <person name="Selengut J.D."/>
            <person name="Shrivastava S."/>
            <person name="Sullivan S.A."/>
            <person name="Tapia R."/>
            <person name="Thompson L.S."/>
            <person name="Watkins K.L."/>
            <person name="Yang Q."/>
            <person name="Yu C."/>
            <person name="Zafar N."/>
            <person name="Zhou L."/>
            <person name="Kuske C.R."/>
        </authorList>
    </citation>
    <scope>NUCLEOTIDE SEQUENCE [LARGE SCALE GENOMIC DNA]</scope>
    <source>
        <strain evidence="2">ATCC 51196 / DSM 11244 / BCRC 80197 / JCM 7670 / NBRC 15755 / NCIMB 13165 / 161</strain>
    </source>
</reference>
<dbReference type="AlphaFoldDB" id="C1F1Q8"/>
<dbReference type="Proteomes" id="UP000002207">
    <property type="component" value="Chromosome"/>
</dbReference>